<dbReference type="InterPro" id="IPR026960">
    <property type="entry name" value="RVT-Znf"/>
</dbReference>
<dbReference type="EMBL" id="AC155886">
    <property type="protein sequence ID" value="ABN08241.1"/>
    <property type="molecule type" value="Genomic_DNA"/>
</dbReference>
<evidence type="ECO:0000313" key="2">
    <source>
        <dbReference type="EMBL" id="ABN08241.1"/>
    </source>
</evidence>
<feature type="domain" description="Reverse transcriptase zinc-binding" evidence="1">
    <location>
        <begin position="12"/>
        <end position="77"/>
    </location>
</feature>
<sequence>MLMRQEIQIYDEVSAGIWHSSVRLKVSICVWRLLCNRWSTKDNLFRRSIITNESQLRVSECGHNESADHLIIHCPVFGTL</sequence>
<dbReference type="AlphaFoldDB" id="A2Q3P1"/>
<name>A2Q3P1_MEDTR</name>
<dbReference type="Pfam" id="PF13966">
    <property type="entry name" value="zf-RVT"/>
    <property type="match status" value="1"/>
</dbReference>
<reference evidence="2" key="2">
    <citation type="submission" date="2007-03" db="EMBL/GenBank/DDBJ databases">
        <authorList>
            <consortium name="The International Medicago Genome Annotation Group"/>
        </authorList>
    </citation>
    <scope>NUCLEOTIDE SEQUENCE</scope>
</reference>
<reference evidence="2" key="1">
    <citation type="submission" date="2005-04" db="EMBL/GenBank/DDBJ databases">
        <authorList>
            <person name="Town C.D."/>
        </authorList>
    </citation>
    <scope>NUCLEOTIDE SEQUENCE</scope>
</reference>
<evidence type="ECO:0000259" key="1">
    <source>
        <dbReference type="Pfam" id="PF13966"/>
    </source>
</evidence>
<gene>
    <name evidence="2" type="ORF">MtrDRAFT_AC155886g18v2</name>
</gene>
<protein>
    <submittedName>
        <fullName evidence="2">H+-transporting two-sector ATPase, alpha/beta subunit, central region, related</fullName>
    </submittedName>
</protein>
<organism evidence="2">
    <name type="scientific">Medicago truncatula</name>
    <name type="common">Barrel medic</name>
    <name type="synonym">Medicago tribuloides</name>
    <dbReference type="NCBI Taxonomy" id="3880"/>
    <lineage>
        <taxon>Eukaryota</taxon>
        <taxon>Viridiplantae</taxon>
        <taxon>Streptophyta</taxon>
        <taxon>Embryophyta</taxon>
        <taxon>Tracheophyta</taxon>
        <taxon>Spermatophyta</taxon>
        <taxon>Magnoliopsida</taxon>
        <taxon>eudicotyledons</taxon>
        <taxon>Gunneridae</taxon>
        <taxon>Pentapetalae</taxon>
        <taxon>rosids</taxon>
        <taxon>fabids</taxon>
        <taxon>Fabales</taxon>
        <taxon>Fabaceae</taxon>
        <taxon>Papilionoideae</taxon>
        <taxon>50 kb inversion clade</taxon>
        <taxon>NPAAA clade</taxon>
        <taxon>Hologalegina</taxon>
        <taxon>IRL clade</taxon>
        <taxon>Trifolieae</taxon>
        <taxon>Medicago</taxon>
    </lineage>
</organism>
<proteinExistence type="predicted"/>
<accession>A2Q3P1</accession>